<comment type="caution">
    <text evidence="2">The sequence shown here is derived from an EMBL/GenBank/DDBJ whole genome shotgun (WGS) entry which is preliminary data.</text>
</comment>
<dbReference type="Proteomes" id="UP000324222">
    <property type="component" value="Unassembled WGS sequence"/>
</dbReference>
<dbReference type="EMBL" id="VSRR010001099">
    <property type="protein sequence ID" value="MPC22541.1"/>
    <property type="molecule type" value="Genomic_DNA"/>
</dbReference>
<sequence length="76" mass="8201">MTPGDWKVTGVPEDKGQEINVSPYSFSEHAIPWVELWLVLWAGLDPSHVLGPSAPHSPFLEGNRGDLSGGASHLPE</sequence>
<proteinExistence type="predicted"/>
<reference evidence="2 3" key="1">
    <citation type="submission" date="2019-05" db="EMBL/GenBank/DDBJ databases">
        <title>Another draft genome of Portunus trituberculatus and its Hox gene families provides insights of decapod evolution.</title>
        <authorList>
            <person name="Jeong J.-H."/>
            <person name="Song I."/>
            <person name="Kim S."/>
            <person name="Choi T."/>
            <person name="Kim D."/>
            <person name="Ryu S."/>
            <person name="Kim W."/>
        </authorList>
    </citation>
    <scope>NUCLEOTIDE SEQUENCE [LARGE SCALE GENOMIC DNA]</scope>
    <source>
        <tissue evidence="2">Muscle</tissue>
    </source>
</reference>
<name>A0A5B7DLV4_PORTR</name>
<feature type="region of interest" description="Disordered" evidence="1">
    <location>
        <begin position="52"/>
        <end position="76"/>
    </location>
</feature>
<dbReference type="AlphaFoldDB" id="A0A5B7DLV4"/>
<gene>
    <name evidence="2" type="ORF">E2C01_015559</name>
</gene>
<evidence type="ECO:0000256" key="1">
    <source>
        <dbReference type="SAM" id="MobiDB-lite"/>
    </source>
</evidence>
<organism evidence="2 3">
    <name type="scientific">Portunus trituberculatus</name>
    <name type="common">Swimming crab</name>
    <name type="synonym">Neptunus trituberculatus</name>
    <dbReference type="NCBI Taxonomy" id="210409"/>
    <lineage>
        <taxon>Eukaryota</taxon>
        <taxon>Metazoa</taxon>
        <taxon>Ecdysozoa</taxon>
        <taxon>Arthropoda</taxon>
        <taxon>Crustacea</taxon>
        <taxon>Multicrustacea</taxon>
        <taxon>Malacostraca</taxon>
        <taxon>Eumalacostraca</taxon>
        <taxon>Eucarida</taxon>
        <taxon>Decapoda</taxon>
        <taxon>Pleocyemata</taxon>
        <taxon>Brachyura</taxon>
        <taxon>Eubrachyura</taxon>
        <taxon>Portunoidea</taxon>
        <taxon>Portunidae</taxon>
        <taxon>Portuninae</taxon>
        <taxon>Portunus</taxon>
    </lineage>
</organism>
<keyword evidence="3" id="KW-1185">Reference proteome</keyword>
<protein>
    <submittedName>
        <fullName evidence="2">Uncharacterized protein</fullName>
    </submittedName>
</protein>
<evidence type="ECO:0000313" key="3">
    <source>
        <dbReference type="Proteomes" id="UP000324222"/>
    </source>
</evidence>
<evidence type="ECO:0000313" key="2">
    <source>
        <dbReference type="EMBL" id="MPC22541.1"/>
    </source>
</evidence>
<accession>A0A5B7DLV4</accession>